<evidence type="ECO:0000256" key="1">
    <source>
        <dbReference type="RuleBase" id="RU363009"/>
    </source>
</evidence>
<name>A0AAD7YQW9_MYTSE</name>
<dbReference type="Proteomes" id="UP001231518">
    <property type="component" value="Chromosome 20"/>
</dbReference>
<keyword evidence="3" id="KW-1185">Reference proteome</keyword>
<comment type="function">
    <text evidence="1">Component of the MICOS complex, a large protein complex of the mitochondrial inner membrane that plays crucial roles in the maintenance of crista junctions, inner membrane architecture, and formation of contact sites to the outer membrane.</text>
</comment>
<protein>
    <recommendedName>
        <fullName evidence="1">MICOS complex subunit MIC13</fullName>
    </recommendedName>
</protein>
<keyword evidence="1" id="KW-0496">Mitochondrion</keyword>
<comment type="subcellular location">
    <subcellularLocation>
        <location evidence="1">Mitochondrion inner membrane</location>
        <topology evidence="1">Single-pass membrane protein</topology>
    </subcellularLocation>
</comment>
<sequence length="209" mass="23893">MSAAPGCDNLKQERIRCDVCRTINLAKHLKRSKPDMQIYEKCTPSEKFNPTSPHHPLSPTCIKVCSKEEYKLRKGGQTLALPSVPHYVHGKLMYAVKAGIIVGAIYFTYTQGVWGDQRDVTECVRRWQEYVRSINTRRPPVFDKCGNVIKKDTVDNLMGPVYTLYKSAVTTCFSGVVKVPVLIKCAYFDYLNALEKKKDDLERERKIKK</sequence>
<evidence type="ECO:0000313" key="2">
    <source>
        <dbReference type="EMBL" id="KAJ8724107.1"/>
    </source>
</evidence>
<keyword evidence="1" id="KW-0472">Membrane</keyword>
<comment type="subunit">
    <text evidence="1">Component of the mitochondrial contact site and cristae organizing system (MICOS) complex.</text>
</comment>
<reference evidence="2" key="1">
    <citation type="submission" date="2023-03" db="EMBL/GenBank/DDBJ databases">
        <title>Chromosome-level genomes of two armyworms, Mythimna separata and Mythimna loreyi, provide insights into the biosynthesis and reception of sex pheromones.</title>
        <authorList>
            <person name="Zhao H."/>
        </authorList>
    </citation>
    <scope>NUCLEOTIDE SEQUENCE</scope>
    <source>
        <strain evidence="2">BeijingLab</strain>
        <tissue evidence="2">Pupa</tissue>
    </source>
</reference>
<gene>
    <name evidence="2" type="ORF">PYW07_008087</name>
</gene>
<dbReference type="InterPro" id="IPR026769">
    <property type="entry name" value="Mic13"/>
</dbReference>
<dbReference type="EMBL" id="JARGEI010000011">
    <property type="protein sequence ID" value="KAJ8724107.1"/>
    <property type="molecule type" value="Genomic_DNA"/>
</dbReference>
<dbReference type="GO" id="GO:0061617">
    <property type="term" value="C:MICOS complex"/>
    <property type="evidence" value="ECO:0007669"/>
    <property type="project" value="UniProtKB-UniRule"/>
</dbReference>
<accession>A0AAD7YQW9</accession>
<keyword evidence="1" id="KW-0999">Mitochondrion inner membrane</keyword>
<organism evidence="2 3">
    <name type="scientific">Mythimna separata</name>
    <name type="common">Oriental armyworm</name>
    <name type="synonym">Pseudaletia separata</name>
    <dbReference type="NCBI Taxonomy" id="271217"/>
    <lineage>
        <taxon>Eukaryota</taxon>
        <taxon>Metazoa</taxon>
        <taxon>Ecdysozoa</taxon>
        <taxon>Arthropoda</taxon>
        <taxon>Hexapoda</taxon>
        <taxon>Insecta</taxon>
        <taxon>Pterygota</taxon>
        <taxon>Neoptera</taxon>
        <taxon>Endopterygota</taxon>
        <taxon>Lepidoptera</taxon>
        <taxon>Glossata</taxon>
        <taxon>Ditrysia</taxon>
        <taxon>Noctuoidea</taxon>
        <taxon>Noctuidae</taxon>
        <taxon>Noctuinae</taxon>
        <taxon>Hadenini</taxon>
        <taxon>Mythimna</taxon>
    </lineage>
</organism>
<proteinExistence type="inferred from homology"/>
<dbReference type="Pfam" id="PF15884">
    <property type="entry name" value="QIL1"/>
    <property type="match status" value="1"/>
</dbReference>
<evidence type="ECO:0000313" key="3">
    <source>
        <dbReference type="Proteomes" id="UP001231518"/>
    </source>
</evidence>
<dbReference type="AlphaFoldDB" id="A0AAD7YQW9"/>
<comment type="similarity">
    <text evidence="1">Belongs to the MICOS complex subunit Mic13 family.</text>
</comment>
<comment type="caution">
    <text evidence="2">The sequence shown here is derived from an EMBL/GenBank/DDBJ whole genome shotgun (WGS) entry which is preliminary data.</text>
</comment>